<evidence type="ECO:0000256" key="5">
    <source>
        <dbReference type="SAM" id="Phobius"/>
    </source>
</evidence>
<dbReference type="GO" id="GO:0015035">
    <property type="term" value="F:protein-disulfide reductase activity"/>
    <property type="evidence" value="ECO:0007669"/>
    <property type="project" value="InterPro"/>
</dbReference>
<evidence type="ECO:0000313" key="7">
    <source>
        <dbReference type="Proteomes" id="UP000665026"/>
    </source>
</evidence>
<feature type="transmembrane region" description="Helical" evidence="5">
    <location>
        <begin position="12"/>
        <end position="31"/>
    </location>
</feature>
<dbReference type="GO" id="GO:0016020">
    <property type="term" value="C:membrane"/>
    <property type="evidence" value="ECO:0007669"/>
    <property type="project" value="UniProtKB-SubCell"/>
</dbReference>
<dbReference type="KEGG" id="cact:HZ995_02165"/>
<evidence type="ECO:0000313" key="6">
    <source>
        <dbReference type="EMBL" id="QTN36349.1"/>
    </source>
</evidence>
<feature type="transmembrane region" description="Helical" evidence="5">
    <location>
        <begin position="139"/>
        <end position="158"/>
    </location>
</feature>
<dbReference type="SUPFAM" id="SSF158442">
    <property type="entry name" value="DsbB-like"/>
    <property type="match status" value="1"/>
</dbReference>
<dbReference type="GO" id="GO:0006457">
    <property type="term" value="P:protein folding"/>
    <property type="evidence" value="ECO:0007669"/>
    <property type="project" value="InterPro"/>
</dbReference>
<organism evidence="6 7">
    <name type="scientific">Cognatishimia activa</name>
    <dbReference type="NCBI Taxonomy" id="1715691"/>
    <lineage>
        <taxon>Bacteria</taxon>
        <taxon>Pseudomonadati</taxon>
        <taxon>Pseudomonadota</taxon>
        <taxon>Alphaproteobacteria</taxon>
        <taxon>Rhodobacterales</taxon>
        <taxon>Paracoccaceae</taxon>
        <taxon>Cognatishimia</taxon>
    </lineage>
</organism>
<dbReference type="Proteomes" id="UP000665026">
    <property type="component" value="Chromosome"/>
</dbReference>
<gene>
    <name evidence="6" type="ORF">HZ995_02165</name>
</gene>
<evidence type="ECO:0000256" key="2">
    <source>
        <dbReference type="ARBA" id="ARBA00022692"/>
    </source>
</evidence>
<dbReference type="InterPro" id="IPR023380">
    <property type="entry name" value="DsbB-like_sf"/>
</dbReference>
<sequence length="177" mass="18549">MSFFDNPRNMALTAAFGSALLLGGAFIFQALDYSPCTMCIWQRYPHVIAIVAGLALLAGAPLVISVPVGVASTATTSAIGVFHTGVENGWWEGPSSCTGSGVDLSSMAIADLLPGASNEPSNLVMCDEVVWQFLTLSMASWNALLSALLAALWFHAWITNARAMRPGRAQITAADGS</sequence>
<proteinExistence type="predicted"/>
<dbReference type="PIRSF" id="PIRSF033913">
    <property type="entry name" value="S-S_format_DsbB"/>
    <property type="match status" value="1"/>
</dbReference>
<evidence type="ECO:0000256" key="1">
    <source>
        <dbReference type="ARBA" id="ARBA00004141"/>
    </source>
</evidence>
<evidence type="ECO:0000256" key="4">
    <source>
        <dbReference type="ARBA" id="ARBA00023136"/>
    </source>
</evidence>
<dbReference type="Gene3D" id="1.20.1550.10">
    <property type="entry name" value="DsbB-like"/>
    <property type="match status" value="1"/>
</dbReference>
<accession>A0A975EQL5</accession>
<name>A0A975EQL5_9RHOB</name>
<dbReference type="AlphaFoldDB" id="A0A975EQL5"/>
<keyword evidence="3 5" id="KW-1133">Transmembrane helix</keyword>
<feature type="transmembrane region" description="Helical" evidence="5">
    <location>
        <begin position="43"/>
        <end position="64"/>
    </location>
</feature>
<dbReference type="EMBL" id="CP060010">
    <property type="protein sequence ID" value="QTN36349.1"/>
    <property type="molecule type" value="Genomic_DNA"/>
</dbReference>
<keyword evidence="2 5" id="KW-0812">Transmembrane</keyword>
<dbReference type="InterPro" id="IPR024199">
    <property type="entry name" value="Uncharacterised_DsbB"/>
</dbReference>
<protein>
    <submittedName>
        <fullName evidence="6">Disulfide bond formation protein B</fullName>
    </submittedName>
</protein>
<dbReference type="RefSeq" id="WP_209357050.1">
    <property type="nucleotide sequence ID" value="NZ_CP060010.1"/>
</dbReference>
<dbReference type="Pfam" id="PF02600">
    <property type="entry name" value="DsbB"/>
    <property type="match status" value="1"/>
</dbReference>
<evidence type="ECO:0000256" key="3">
    <source>
        <dbReference type="ARBA" id="ARBA00022989"/>
    </source>
</evidence>
<keyword evidence="4 5" id="KW-0472">Membrane</keyword>
<dbReference type="InterPro" id="IPR003752">
    <property type="entry name" value="DiS_bond_form_DsbB/BdbC"/>
</dbReference>
<reference evidence="6" key="1">
    <citation type="submission" date="2020-07" db="EMBL/GenBank/DDBJ databases">
        <title>Genome sequences of bacteria associated with the marine, planktonic diatom Thalassiosira profunda strain ECT2AJA-044.</title>
        <authorList>
            <person name="Gargas C.B."/>
            <person name="Roberts W.R."/>
            <person name="Alverson A.J."/>
        </authorList>
    </citation>
    <scope>NUCLEOTIDE SEQUENCE</scope>
    <source>
        <strain evidence="6">ECT2AJA-044</strain>
    </source>
</reference>
<comment type="subcellular location">
    <subcellularLocation>
        <location evidence="1">Membrane</location>
        <topology evidence="1">Multi-pass membrane protein</topology>
    </subcellularLocation>
</comment>